<accession>A0ABD2J0I5</accession>
<name>A0ABD2J0I5_9BILA</name>
<proteinExistence type="predicted"/>
<gene>
    <name evidence="1" type="ORF">niasHT_036166</name>
</gene>
<dbReference type="Proteomes" id="UP001620626">
    <property type="component" value="Unassembled WGS sequence"/>
</dbReference>
<protein>
    <submittedName>
        <fullName evidence="1">Uncharacterized protein</fullName>
    </submittedName>
</protein>
<evidence type="ECO:0000313" key="2">
    <source>
        <dbReference type="Proteomes" id="UP001620626"/>
    </source>
</evidence>
<sequence length="81" mass="9621">MLTNMCSQRAEDVKDWAIKWYFYAHFRFAALYGIGKPYGRKPIYKDSQKCTTNDHGIEEGEKKEQLFPVFVSQEKYFVNNN</sequence>
<evidence type="ECO:0000313" key="1">
    <source>
        <dbReference type="EMBL" id="KAL3079113.1"/>
    </source>
</evidence>
<dbReference type="AlphaFoldDB" id="A0ABD2J0I5"/>
<dbReference type="EMBL" id="JBICBT010001195">
    <property type="protein sequence ID" value="KAL3079113.1"/>
    <property type="molecule type" value="Genomic_DNA"/>
</dbReference>
<reference evidence="1 2" key="1">
    <citation type="submission" date="2024-10" db="EMBL/GenBank/DDBJ databases">
        <authorList>
            <person name="Kim D."/>
        </authorList>
    </citation>
    <scope>NUCLEOTIDE SEQUENCE [LARGE SCALE GENOMIC DNA]</scope>
    <source>
        <strain evidence="1">BH-2024</strain>
    </source>
</reference>
<organism evidence="1 2">
    <name type="scientific">Heterodera trifolii</name>
    <dbReference type="NCBI Taxonomy" id="157864"/>
    <lineage>
        <taxon>Eukaryota</taxon>
        <taxon>Metazoa</taxon>
        <taxon>Ecdysozoa</taxon>
        <taxon>Nematoda</taxon>
        <taxon>Chromadorea</taxon>
        <taxon>Rhabditida</taxon>
        <taxon>Tylenchina</taxon>
        <taxon>Tylenchomorpha</taxon>
        <taxon>Tylenchoidea</taxon>
        <taxon>Heteroderidae</taxon>
        <taxon>Heteroderinae</taxon>
        <taxon>Heterodera</taxon>
    </lineage>
</organism>
<comment type="caution">
    <text evidence="1">The sequence shown here is derived from an EMBL/GenBank/DDBJ whole genome shotgun (WGS) entry which is preliminary data.</text>
</comment>
<keyword evidence="2" id="KW-1185">Reference proteome</keyword>